<evidence type="ECO:0000313" key="1">
    <source>
        <dbReference type="EMBL" id="MBX51763.1"/>
    </source>
</evidence>
<protein>
    <submittedName>
        <fullName evidence="1">Uncharacterized protein</fullName>
    </submittedName>
</protein>
<accession>A0A2P2PAU9</accession>
<name>A0A2P2PAU9_RHIMU</name>
<reference evidence="1" key="1">
    <citation type="submission" date="2018-02" db="EMBL/GenBank/DDBJ databases">
        <title>Rhizophora mucronata_Transcriptome.</title>
        <authorList>
            <person name="Meera S.P."/>
            <person name="Sreeshan A."/>
            <person name="Augustine A."/>
        </authorList>
    </citation>
    <scope>NUCLEOTIDE SEQUENCE</scope>
    <source>
        <tissue evidence="1">Leaf</tissue>
    </source>
</reference>
<dbReference type="AlphaFoldDB" id="A0A2P2PAU9"/>
<sequence>MSRYLVHLKNSLKLKIWFSHQHKNLQNRAR</sequence>
<dbReference type="EMBL" id="GGEC01071279">
    <property type="protein sequence ID" value="MBX51763.1"/>
    <property type="molecule type" value="Transcribed_RNA"/>
</dbReference>
<proteinExistence type="predicted"/>
<organism evidence="1">
    <name type="scientific">Rhizophora mucronata</name>
    <name type="common">Asiatic mangrove</name>
    <dbReference type="NCBI Taxonomy" id="61149"/>
    <lineage>
        <taxon>Eukaryota</taxon>
        <taxon>Viridiplantae</taxon>
        <taxon>Streptophyta</taxon>
        <taxon>Embryophyta</taxon>
        <taxon>Tracheophyta</taxon>
        <taxon>Spermatophyta</taxon>
        <taxon>Magnoliopsida</taxon>
        <taxon>eudicotyledons</taxon>
        <taxon>Gunneridae</taxon>
        <taxon>Pentapetalae</taxon>
        <taxon>rosids</taxon>
        <taxon>fabids</taxon>
        <taxon>Malpighiales</taxon>
        <taxon>Rhizophoraceae</taxon>
        <taxon>Rhizophora</taxon>
    </lineage>
</organism>